<dbReference type="Proteomes" id="UP000306628">
    <property type="component" value="Unassembled WGS sequence"/>
</dbReference>
<keyword evidence="7" id="KW-1185">Reference proteome</keyword>
<evidence type="ECO:0000256" key="2">
    <source>
        <dbReference type="ARBA" id="ARBA00023015"/>
    </source>
</evidence>
<dbReference type="Pfam" id="PF03466">
    <property type="entry name" value="LysR_substrate"/>
    <property type="match status" value="1"/>
</dbReference>
<evidence type="ECO:0000259" key="5">
    <source>
        <dbReference type="Pfam" id="PF03466"/>
    </source>
</evidence>
<dbReference type="EMBL" id="VCKX01000023">
    <property type="protein sequence ID" value="TMR36617.1"/>
    <property type="molecule type" value="Genomic_DNA"/>
</dbReference>
<dbReference type="GO" id="GO:0003700">
    <property type="term" value="F:DNA-binding transcription factor activity"/>
    <property type="evidence" value="ECO:0007669"/>
    <property type="project" value="TreeGrafter"/>
</dbReference>
<evidence type="ECO:0000256" key="1">
    <source>
        <dbReference type="ARBA" id="ARBA00009437"/>
    </source>
</evidence>
<dbReference type="PANTHER" id="PTHR30346:SF0">
    <property type="entry name" value="HCA OPERON TRANSCRIPTIONAL ACTIVATOR HCAR"/>
    <property type="match status" value="1"/>
</dbReference>
<name>A0A5S4GUI4_9ACTN</name>
<evidence type="ECO:0000313" key="6">
    <source>
        <dbReference type="EMBL" id="TMR36617.1"/>
    </source>
</evidence>
<dbReference type="SUPFAM" id="SSF53850">
    <property type="entry name" value="Periplasmic binding protein-like II"/>
    <property type="match status" value="1"/>
</dbReference>
<evidence type="ECO:0000313" key="7">
    <source>
        <dbReference type="Proteomes" id="UP000306628"/>
    </source>
</evidence>
<dbReference type="AlphaFoldDB" id="A0A5S4GUI4"/>
<sequence>MSPVADLAQGQTGTFKLGTVTGLGARLDRILDAYERRLPGIRIELISLPVKERLAQLAEGRLDAAFVRAAAPDDSPGLRFIPLWDEELVIALPARHPLAERDALSLADLAGLPLRLTGRRDNPALVDAVATACQEAGFQPVSAPAADTLHDTLAAVGSGAPTWTVVYEANAEMTRVPRVVFRRLADRALTLPTSLTVRSAQPLPRVLLAACREPDSPA</sequence>
<evidence type="ECO:0000256" key="3">
    <source>
        <dbReference type="ARBA" id="ARBA00023125"/>
    </source>
</evidence>
<dbReference type="GO" id="GO:0032993">
    <property type="term" value="C:protein-DNA complex"/>
    <property type="evidence" value="ECO:0007669"/>
    <property type="project" value="TreeGrafter"/>
</dbReference>
<keyword evidence="4" id="KW-0804">Transcription</keyword>
<gene>
    <name evidence="6" type="ORF">ETD85_10530</name>
</gene>
<accession>A0A5S4GUI4</accession>
<organism evidence="6 7">
    <name type="scientific">Nonomuraea zeae</name>
    <dbReference type="NCBI Taxonomy" id="1642303"/>
    <lineage>
        <taxon>Bacteria</taxon>
        <taxon>Bacillati</taxon>
        <taxon>Actinomycetota</taxon>
        <taxon>Actinomycetes</taxon>
        <taxon>Streptosporangiales</taxon>
        <taxon>Streptosporangiaceae</taxon>
        <taxon>Nonomuraea</taxon>
    </lineage>
</organism>
<evidence type="ECO:0000256" key="4">
    <source>
        <dbReference type="ARBA" id="ARBA00023163"/>
    </source>
</evidence>
<dbReference type="OrthoDB" id="3176554at2"/>
<dbReference type="PANTHER" id="PTHR30346">
    <property type="entry name" value="TRANSCRIPTIONAL DUAL REGULATOR HCAR-RELATED"/>
    <property type="match status" value="1"/>
</dbReference>
<reference evidence="6 7" key="1">
    <citation type="submission" date="2019-05" db="EMBL/GenBank/DDBJ databases">
        <title>Draft genome sequence of Nonomuraea zeae DSM 100528.</title>
        <authorList>
            <person name="Saricaoglu S."/>
            <person name="Isik K."/>
        </authorList>
    </citation>
    <scope>NUCLEOTIDE SEQUENCE [LARGE SCALE GENOMIC DNA]</scope>
    <source>
        <strain evidence="6 7">DSM 100528</strain>
    </source>
</reference>
<feature type="domain" description="LysR substrate-binding" evidence="5">
    <location>
        <begin position="9"/>
        <end position="207"/>
    </location>
</feature>
<proteinExistence type="inferred from homology"/>
<dbReference type="Gene3D" id="3.40.190.10">
    <property type="entry name" value="Periplasmic binding protein-like II"/>
    <property type="match status" value="2"/>
</dbReference>
<keyword evidence="3" id="KW-0238">DNA-binding</keyword>
<comment type="similarity">
    <text evidence="1">Belongs to the LysR transcriptional regulatory family.</text>
</comment>
<dbReference type="InterPro" id="IPR005119">
    <property type="entry name" value="LysR_subst-bd"/>
</dbReference>
<dbReference type="CDD" id="cd08414">
    <property type="entry name" value="PBP2_LTTR_aromatics_like"/>
    <property type="match status" value="1"/>
</dbReference>
<dbReference type="GO" id="GO:0003677">
    <property type="term" value="F:DNA binding"/>
    <property type="evidence" value="ECO:0007669"/>
    <property type="project" value="UniProtKB-KW"/>
</dbReference>
<comment type="caution">
    <text evidence="6">The sequence shown here is derived from an EMBL/GenBank/DDBJ whole genome shotgun (WGS) entry which is preliminary data.</text>
</comment>
<protein>
    <submittedName>
        <fullName evidence="6">LysR family transcriptional regulator</fullName>
    </submittedName>
</protein>
<keyword evidence="2" id="KW-0805">Transcription regulation</keyword>